<feature type="domain" description="Palmitoyltransferase DHHC" evidence="12">
    <location>
        <begin position="90"/>
        <end position="220"/>
    </location>
</feature>
<feature type="transmembrane region" description="Helical" evidence="10">
    <location>
        <begin position="7"/>
        <end position="29"/>
    </location>
</feature>
<evidence type="ECO:0000256" key="5">
    <source>
        <dbReference type="ARBA" id="ARBA00023136"/>
    </source>
</evidence>
<evidence type="ECO:0000256" key="2">
    <source>
        <dbReference type="ARBA" id="ARBA00022679"/>
    </source>
</evidence>
<keyword evidence="2 10" id="KW-0808">Transferase</keyword>
<comment type="catalytic activity">
    <reaction evidence="9 10">
        <text>L-cysteinyl-[protein] + hexadecanoyl-CoA = S-hexadecanoyl-L-cysteinyl-[protein] + CoA</text>
        <dbReference type="Rhea" id="RHEA:36683"/>
        <dbReference type="Rhea" id="RHEA-COMP:10131"/>
        <dbReference type="Rhea" id="RHEA-COMP:11032"/>
        <dbReference type="ChEBI" id="CHEBI:29950"/>
        <dbReference type="ChEBI" id="CHEBI:57287"/>
        <dbReference type="ChEBI" id="CHEBI:57379"/>
        <dbReference type="ChEBI" id="CHEBI:74151"/>
        <dbReference type="EC" id="2.3.1.225"/>
    </reaction>
</comment>
<evidence type="ECO:0000256" key="9">
    <source>
        <dbReference type="ARBA" id="ARBA00048048"/>
    </source>
</evidence>
<dbReference type="EMBL" id="GG745345">
    <property type="protein sequence ID" value="KNE64550.1"/>
    <property type="molecule type" value="Genomic_DNA"/>
</dbReference>
<comment type="domain">
    <text evidence="10">The DHHC domain is required for palmitoyltransferase activity.</text>
</comment>
<reference evidence="13 14" key="1">
    <citation type="submission" date="2009-11" db="EMBL/GenBank/DDBJ databases">
        <title>Annotation of Allomyces macrogynus ATCC 38327.</title>
        <authorList>
            <consortium name="The Broad Institute Genome Sequencing Platform"/>
            <person name="Russ C."/>
            <person name="Cuomo C."/>
            <person name="Burger G."/>
            <person name="Gray M.W."/>
            <person name="Holland P.W.H."/>
            <person name="King N."/>
            <person name="Lang F.B.F."/>
            <person name="Roger A.J."/>
            <person name="Ruiz-Trillo I."/>
            <person name="Young S.K."/>
            <person name="Zeng Q."/>
            <person name="Gargeya S."/>
            <person name="Fitzgerald M."/>
            <person name="Haas B."/>
            <person name="Abouelleil A."/>
            <person name="Alvarado L."/>
            <person name="Arachchi H.M."/>
            <person name="Berlin A."/>
            <person name="Chapman S.B."/>
            <person name="Gearin G."/>
            <person name="Goldberg J."/>
            <person name="Griggs A."/>
            <person name="Gujja S."/>
            <person name="Hansen M."/>
            <person name="Heiman D."/>
            <person name="Howarth C."/>
            <person name="Larimer J."/>
            <person name="Lui A."/>
            <person name="MacDonald P.J.P."/>
            <person name="McCowen C."/>
            <person name="Montmayeur A."/>
            <person name="Murphy C."/>
            <person name="Neiman D."/>
            <person name="Pearson M."/>
            <person name="Priest M."/>
            <person name="Roberts A."/>
            <person name="Saif S."/>
            <person name="Shea T."/>
            <person name="Sisk P."/>
            <person name="Stolte C."/>
            <person name="Sykes S."/>
            <person name="Wortman J."/>
            <person name="Nusbaum C."/>
            <person name="Birren B."/>
        </authorList>
    </citation>
    <scope>NUCLEOTIDE SEQUENCE [LARGE SCALE GENOMIC DNA]</scope>
    <source>
        <strain evidence="13 14">ATCC 38327</strain>
    </source>
</reference>
<dbReference type="OrthoDB" id="331948at2759"/>
<dbReference type="VEuPathDB" id="FungiDB:AMAG_09911"/>
<dbReference type="GO" id="GO:0019706">
    <property type="term" value="F:protein-cysteine S-palmitoyltransferase activity"/>
    <property type="evidence" value="ECO:0007669"/>
    <property type="project" value="UniProtKB-EC"/>
</dbReference>
<keyword evidence="3 10" id="KW-0812">Transmembrane</keyword>
<evidence type="ECO:0000256" key="3">
    <source>
        <dbReference type="ARBA" id="ARBA00022692"/>
    </source>
</evidence>
<evidence type="ECO:0000256" key="11">
    <source>
        <dbReference type="SAM" id="MobiDB-lite"/>
    </source>
</evidence>
<feature type="region of interest" description="Disordered" evidence="11">
    <location>
        <begin position="369"/>
        <end position="390"/>
    </location>
</feature>
<dbReference type="InterPro" id="IPR039859">
    <property type="entry name" value="PFA4/ZDH16/20/ERF2-like"/>
</dbReference>
<dbReference type="OMA" id="VIWPFLG"/>
<evidence type="ECO:0000259" key="12">
    <source>
        <dbReference type="Pfam" id="PF01529"/>
    </source>
</evidence>
<keyword evidence="4 10" id="KW-1133">Transmembrane helix</keyword>
<evidence type="ECO:0000313" key="13">
    <source>
        <dbReference type="EMBL" id="KNE64550.1"/>
    </source>
</evidence>
<reference evidence="14" key="2">
    <citation type="submission" date="2009-11" db="EMBL/GenBank/DDBJ databases">
        <title>The Genome Sequence of Allomyces macrogynus strain ATCC 38327.</title>
        <authorList>
            <consortium name="The Broad Institute Genome Sequencing Platform"/>
            <person name="Russ C."/>
            <person name="Cuomo C."/>
            <person name="Shea T."/>
            <person name="Young S.K."/>
            <person name="Zeng Q."/>
            <person name="Koehrsen M."/>
            <person name="Haas B."/>
            <person name="Borodovsky M."/>
            <person name="Guigo R."/>
            <person name="Alvarado L."/>
            <person name="Berlin A."/>
            <person name="Borenstein D."/>
            <person name="Chen Z."/>
            <person name="Engels R."/>
            <person name="Freedman E."/>
            <person name="Gellesch M."/>
            <person name="Goldberg J."/>
            <person name="Griggs A."/>
            <person name="Gujja S."/>
            <person name="Heiman D."/>
            <person name="Hepburn T."/>
            <person name="Howarth C."/>
            <person name="Jen D."/>
            <person name="Larson L."/>
            <person name="Lewis B."/>
            <person name="Mehta T."/>
            <person name="Park D."/>
            <person name="Pearson M."/>
            <person name="Roberts A."/>
            <person name="Saif S."/>
            <person name="Shenoy N."/>
            <person name="Sisk P."/>
            <person name="Stolte C."/>
            <person name="Sykes S."/>
            <person name="Walk T."/>
            <person name="White J."/>
            <person name="Yandava C."/>
            <person name="Burger G."/>
            <person name="Gray M.W."/>
            <person name="Holland P.W.H."/>
            <person name="King N."/>
            <person name="Lang F.B.F."/>
            <person name="Roger A.J."/>
            <person name="Ruiz-Trillo I."/>
            <person name="Lander E."/>
            <person name="Nusbaum C."/>
        </authorList>
    </citation>
    <scope>NUCLEOTIDE SEQUENCE [LARGE SCALE GENOMIC DNA]</scope>
    <source>
        <strain evidence="14">ATCC 38327</strain>
    </source>
</reference>
<protein>
    <recommendedName>
        <fullName evidence="10">Palmitoyltransferase</fullName>
        <ecNumber evidence="10">2.3.1.225</ecNumber>
    </recommendedName>
</protein>
<keyword evidence="6" id="KW-0564">Palmitate</keyword>
<proteinExistence type="inferred from homology"/>
<comment type="similarity">
    <text evidence="10">Belongs to the DHHC palmitoyltransferase family.</text>
</comment>
<evidence type="ECO:0000256" key="4">
    <source>
        <dbReference type="ARBA" id="ARBA00022989"/>
    </source>
</evidence>
<evidence type="ECO:0000256" key="8">
    <source>
        <dbReference type="ARBA" id="ARBA00023315"/>
    </source>
</evidence>
<feature type="transmembrane region" description="Helical" evidence="10">
    <location>
        <begin position="41"/>
        <end position="63"/>
    </location>
</feature>
<dbReference type="Pfam" id="PF01529">
    <property type="entry name" value="DHHC"/>
    <property type="match status" value="1"/>
</dbReference>
<accession>A0A0L0SQD2</accession>
<evidence type="ECO:0000256" key="6">
    <source>
        <dbReference type="ARBA" id="ARBA00023139"/>
    </source>
</evidence>
<evidence type="ECO:0000256" key="7">
    <source>
        <dbReference type="ARBA" id="ARBA00023288"/>
    </source>
</evidence>
<keyword evidence="8 10" id="KW-0012">Acyltransferase</keyword>
<dbReference type="STRING" id="578462.A0A0L0SQD2"/>
<dbReference type="GO" id="GO:0016020">
    <property type="term" value="C:membrane"/>
    <property type="evidence" value="ECO:0007669"/>
    <property type="project" value="UniProtKB-SubCell"/>
</dbReference>
<keyword evidence="14" id="KW-1185">Reference proteome</keyword>
<dbReference type="Proteomes" id="UP000054350">
    <property type="component" value="Unassembled WGS sequence"/>
</dbReference>
<dbReference type="AlphaFoldDB" id="A0A0L0SQD2"/>
<organism evidence="13 14">
    <name type="scientific">Allomyces macrogynus (strain ATCC 38327)</name>
    <name type="common">Allomyces javanicus var. macrogynus</name>
    <dbReference type="NCBI Taxonomy" id="578462"/>
    <lineage>
        <taxon>Eukaryota</taxon>
        <taxon>Fungi</taxon>
        <taxon>Fungi incertae sedis</taxon>
        <taxon>Blastocladiomycota</taxon>
        <taxon>Blastocladiomycetes</taxon>
        <taxon>Blastocladiales</taxon>
        <taxon>Blastocladiaceae</taxon>
        <taxon>Allomyces</taxon>
    </lineage>
</organism>
<sequence length="390" mass="44731">MDLQNVLFVVVVVFLITFIPISAHIYVFPDFIVWGSSKSATAFYVVFDLAVLNLWFNYVMAIVTDPGRVPPKWEPAPTRGVMEVKNSTSAPRYCRTCQQFKPPRTHHCSQCDRCVLKMDHHCPWVNNCIGFNNQAFFVRFLFWVDVATGMCVTVLAWRLYDWFTQTYPAWYYSDVVLYQLVVTIIDMCMAVPVFLTVGTLSIYHFYYIVTNCTTIESMEKERKAVVRRMDDGMVGNIENPYDIDWWTNIKSVFGRNPIFWCFPRSLAHPVPAECGDGTVFPINMSHIESWSVPAEPKHHGRHVRRGSEGYEIDMGATYYAEQAADPYAGWHHQVEVDQVGTQYQAPATVHGYSPAAMDDYEDHIPLAEVRSGMRKRSASRGRGLPDKKDI</sequence>
<evidence type="ECO:0000313" key="14">
    <source>
        <dbReference type="Proteomes" id="UP000054350"/>
    </source>
</evidence>
<evidence type="ECO:0000256" key="1">
    <source>
        <dbReference type="ARBA" id="ARBA00004141"/>
    </source>
</evidence>
<comment type="subcellular location">
    <subcellularLocation>
        <location evidence="1">Membrane</location>
        <topology evidence="1">Multi-pass membrane protein</topology>
    </subcellularLocation>
</comment>
<evidence type="ECO:0000256" key="10">
    <source>
        <dbReference type="RuleBase" id="RU079119"/>
    </source>
</evidence>
<dbReference type="EC" id="2.3.1.225" evidence="10"/>
<feature type="transmembrane region" description="Helical" evidence="10">
    <location>
        <begin position="140"/>
        <end position="160"/>
    </location>
</feature>
<keyword evidence="5 10" id="KW-0472">Membrane</keyword>
<feature type="transmembrane region" description="Helical" evidence="10">
    <location>
        <begin position="180"/>
        <end position="209"/>
    </location>
</feature>
<dbReference type="eggNOG" id="KOG1314">
    <property type="taxonomic scope" value="Eukaryota"/>
</dbReference>
<name>A0A0L0SQD2_ALLM3</name>
<keyword evidence="7" id="KW-0449">Lipoprotein</keyword>
<gene>
    <name evidence="13" type="ORF">AMAG_09911</name>
</gene>
<dbReference type="InterPro" id="IPR001594">
    <property type="entry name" value="Palmitoyltrfase_DHHC"/>
</dbReference>
<dbReference type="PANTHER" id="PTHR12246">
    <property type="entry name" value="PALMITOYLTRANSFERASE ZDHHC16"/>
    <property type="match status" value="1"/>
</dbReference>
<dbReference type="PROSITE" id="PS50216">
    <property type="entry name" value="DHHC"/>
    <property type="match status" value="1"/>
</dbReference>